<feature type="transmembrane region" description="Helical" evidence="1">
    <location>
        <begin position="71"/>
        <end position="91"/>
    </location>
</feature>
<sequence length="134" mass="15972">MKDYLFFKDKYRNDSKEKRIRIYNLLKLATEDIENNRTIIVEDKSFSIVSMILGTITILFAIDKFVNVGQWYSFCIMLIVIFMCIVGLYYLHNNKIAIKDSKKKFKDERSEIHMNKLELQALKELLSEENNFNI</sequence>
<organism evidence="2 3">
    <name type="scientific">Clostridium butyricum</name>
    <dbReference type="NCBI Taxonomy" id="1492"/>
    <lineage>
        <taxon>Bacteria</taxon>
        <taxon>Bacillati</taxon>
        <taxon>Bacillota</taxon>
        <taxon>Clostridia</taxon>
        <taxon>Eubacteriales</taxon>
        <taxon>Clostridiaceae</taxon>
        <taxon>Clostridium</taxon>
    </lineage>
</organism>
<evidence type="ECO:0000313" key="3">
    <source>
        <dbReference type="Proteomes" id="UP000515243"/>
    </source>
</evidence>
<name>A0AAP9RHL7_CLOBU</name>
<dbReference type="RefSeq" id="WP_141912169.1">
    <property type="nucleotide sequence ID" value="NZ_AP019716.1"/>
</dbReference>
<dbReference type="Proteomes" id="UP000515243">
    <property type="component" value="Chromosome 1"/>
</dbReference>
<reference evidence="2 3" key="1">
    <citation type="submission" date="2019-05" db="EMBL/GenBank/DDBJ databases">
        <authorList>
            <person name="Schori C."/>
            <person name="Ahrens C."/>
        </authorList>
    </citation>
    <scope>NUCLEOTIDE SEQUENCE [LARGE SCALE GENOMIC DNA]</scope>
    <source>
        <strain evidence="2 3">DSM 10702</strain>
    </source>
</reference>
<dbReference type="Pfam" id="PF05814">
    <property type="entry name" value="Ac76"/>
    <property type="match status" value="1"/>
</dbReference>
<evidence type="ECO:0000256" key="1">
    <source>
        <dbReference type="SAM" id="Phobius"/>
    </source>
</evidence>
<dbReference type="AlphaFoldDB" id="A0AAP9RHL7"/>
<keyword evidence="1" id="KW-0472">Membrane</keyword>
<keyword evidence="1" id="KW-1133">Transmembrane helix</keyword>
<evidence type="ECO:0000313" key="2">
    <source>
        <dbReference type="EMBL" id="QMW91791.1"/>
    </source>
</evidence>
<dbReference type="InterPro" id="IPR008561">
    <property type="entry name" value="Ac76_baculovir"/>
</dbReference>
<accession>A0AAP9RHL7</accession>
<proteinExistence type="predicted"/>
<dbReference type="EMBL" id="CP040626">
    <property type="protein sequence ID" value="QMW91791.1"/>
    <property type="molecule type" value="Genomic_DNA"/>
</dbReference>
<protein>
    <submittedName>
        <fullName evidence="2">Uncharacterized protein</fullName>
    </submittedName>
</protein>
<keyword evidence="1" id="KW-0812">Transmembrane</keyword>
<feature type="transmembrane region" description="Helical" evidence="1">
    <location>
        <begin position="46"/>
        <end position="65"/>
    </location>
</feature>
<gene>
    <name evidence="2" type="ORF">FF104_12670</name>
</gene>